<dbReference type="EMBL" id="CP026309">
    <property type="protein sequence ID" value="AUV80284.1"/>
    <property type="molecule type" value="Genomic_DNA"/>
</dbReference>
<evidence type="ECO:0000256" key="4">
    <source>
        <dbReference type="ARBA" id="ARBA00022801"/>
    </source>
</evidence>
<dbReference type="GO" id="GO:0050532">
    <property type="term" value="F:2-phosphosulfolactate phosphatase activity"/>
    <property type="evidence" value="ECO:0007669"/>
    <property type="project" value="UniProtKB-EC"/>
</dbReference>
<dbReference type="KEGG" id="srub:C2R22_00235"/>
<reference evidence="7 8" key="1">
    <citation type="submission" date="2018-01" db="EMBL/GenBank/DDBJ databases">
        <title>Complete genome sequence of Salinigranum rubrum GX10T, an extremely halophilic archaeon isolated from a marine solar saltern.</title>
        <authorList>
            <person name="Han S."/>
        </authorList>
    </citation>
    <scope>NUCLEOTIDE SEQUENCE [LARGE SCALE GENOMIC DNA]</scope>
    <source>
        <strain evidence="7 8">GX10</strain>
    </source>
</reference>
<dbReference type="PANTHER" id="PTHR37311:SF1">
    <property type="entry name" value="2-PHOSPHOSULFOLACTATE PHOSPHATASE-RELATED"/>
    <property type="match status" value="1"/>
</dbReference>
<dbReference type="Pfam" id="PF04029">
    <property type="entry name" value="2-ph_phosp"/>
    <property type="match status" value="1"/>
</dbReference>
<keyword evidence="5" id="KW-0460">Magnesium</keyword>
<evidence type="ECO:0000256" key="5">
    <source>
        <dbReference type="ARBA" id="ARBA00022842"/>
    </source>
</evidence>
<dbReference type="Proteomes" id="UP000236584">
    <property type="component" value="Chromosome"/>
</dbReference>
<accession>A0A2I8VEI7</accession>
<dbReference type="Gene3D" id="3.90.1560.10">
    <property type="entry name" value="ComB-like"/>
    <property type="match status" value="1"/>
</dbReference>
<keyword evidence="4" id="KW-0378">Hydrolase</keyword>
<evidence type="ECO:0000313" key="7">
    <source>
        <dbReference type="EMBL" id="AUV80284.1"/>
    </source>
</evidence>
<gene>
    <name evidence="7" type="ORF">C2R22_00235</name>
</gene>
<protein>
    <recommendedName>
        <fullName evidence="3">2-phosphosulfolactate phosphatase</fullName>
        <ecNumber evidence="3">3.1.3.71</ecNumber>
    </recommendedName>
</protein>
<keyword evidence="8" id="KW-1185">Reference proteome</keyword>
<proteinExistence type="inferred from homology"/>
<comment type="cofactor">
    <cofactor evidence="1">
        <name>Mg(2+)</name>
        <dbReference type="ChEBI" id="CHEBI:18420"/>
    </cofactor>
</comment>
<evidence type="ECO:0000256" key="3">
    <source>
        <dbReference type="ARBA" id="ARBA00012953"/>
    </source>
</evidence>
<dbReference type="InterPro" id="IPR005238">
    <property type="entry name" value="ComB-like"/>
</dbReference>
<evidence type="ECO:0000256" key="2">
    <source>
        <dbReference type="ARBA" id="ARBA00009997"/>
    </source>
</evidence>
<sequence length="246" mass="26816">MRRTNRLDSRLIARCEEVPDDPPVGDYVVVDVLHFSNTVIELFANGADYVHITDERGDEPAFKADHPEARIGGGATPAYDPEPGYDFFNSPSYVQNLDIDGRPVGMTSSNGGRAVARLRRVLGDESAVYVGSTMNASALAAHLEGRDRPTYIVSAGSGGDEALEDHVGATLISRALDGIELSTAERAVFEEQVRTAKGPNYAQKNDLRRRDVHDYALAFDSREVIPRLEGRSLVDVVRRGLESASD</sequence>
<dbReference type="GeneID" id="35590470"/>
<dbReference type="AlphaFoldDB" id="A0A2I8VEI7"/>
<name>A0A2I8VEI7_9EURY</name>
<dbReference type="EC" id="3.1.3.71" evidence="3"/>
<comment type="similarity">
    <text evidence="2">Belongs to the ComB family.</text>
</comment>
<dbReference type="SUPFAM" id="SSF142823">
    <property type="entry name" value="ComB-like"/>
    <property type="match status" value="1"/>
</dbReference>
<evidence type="ECO:0000256" key="1">
    <source>
        <dbReference type="ARBA" id="ARBA00001946"/>
    </source>
</evidence>
<evidence type="ECO:0000313" key="8">
    <source>
        <dbReference type="Proteomes" id="UP000236584"/>
    </source>
</evidence>
<organism evidence="7 8">
    <name type="scientific">Salinigranum rubrum</name>
    <dbReference type="NCBI Taxonomy" id="755307"/>
    <lineage>
        <taxon>Archaea</taxon>
        <taxon>Methanobacteriati</taxon>
        <taxon>Methanobacteriota</taxon>
        <taxon>Stenosarchaea group</taxon>
        <taxon>Halobacteria</taxon>
        <taxon>Halobacteriales</taxon>
        <taxon>Haloferacaceae</taxon>
        <taxon>Salinigranum</taxon>
    </lineage>
</organism>
<dbReference type="GO" id="GO:0050545">
    <property type="term" value="F:sulfopyruvate decarboxylase activity"/>
    <property type="evidence" value="ECO:0007669"/>
    <property type="project" value="TreeGrafter"/>
</dbReference>
<dbReference type="InterPro" id="IPR036702">
    <property type="entry name" value="ComB-like_sf"/>
</dbReference>
<dbReference type="PANTHER" id="PTHR37311">
    <property type="entry name" value="2-PHOSPHOSULFOLACTATE PHOSPHATASE-RELATED"/>
    <property type="match status" value="1"/>
</dbReference>
<dbReference type="OrthoDB" id="233938at2157"/>
<dbReference type="RefSeq" id="WP_103423792.1">
    <property type="nucleotide sequence ID" value="NZ_CP026309.1"/>
</dbReference>
<evidence type="ECO:0000256" key="6">
    <source>
        <dbReference type="ARBA" id="ARBA00033711"/>
    </source>
</evidence>
<comment type="catalytic activity">
    <reaction evidence="6">
        <text>(2R)-O-phospho-3-sulfolactate + H2O = (2R)-3-sulfolactate + phosphate</text>
        <dbReference type="Rhea" id="RHEA:23416"/>
        <dbReference type="ChEBI" id="CHEBI:15377"/>
        <dbReference type="ChEBI" id="CHEBI:15597"/>
        <dbReference type="ChEBI" id="CHEBI:43474"/>
        <dbReference type="ChEBI" id="CHEBI:58738"/>
        <dbReference type="EC" id="3.1.3.71"/>
    </reaction>
</comment>
<dbReference type="GO" id="GO:0000287">
    <property type="term" value="F:magnesium ion binding"/>
    <property type="evidence" value="ECO:0007669"/>
    <property type="project" value="InterPro"/>
</dbReference>